<dbReference type="EnsemblPlants" id="ONIVA02G15140.1">
    <property type="protein sequence ID" value="ONIVA02G15140.1"/>
    <property type="gene ID" value="ONIVA02G15140"/>
</dbReference>
<accession>A0A0E0G5I0</accession>
<evidence type="ECO:0000256" key="1">
    <source>
        <dbReference type="SAM" id="MobiDB-lite"/>
    </source>
</evidence>
<dbReference type="Proteomes" id="UP000006591">
    <property type="component" value="Chromosome 2"/>
</dbReference>
<organism evidence="2">
    <name type="scientific">Oryza nivara</name>
    <name type="common">Indian wild rice</name>
    <name type="synonym">Oryza sativa f. spontanea</name>
    <dbReference type="NCBI Taxonomy" id="4536"/>
    <lineage>
        <taxon>Eukaryota</taxon>
        <taxon>Viridiplantae</taxon>
        <taxon>Streptophyta</taxon>
        <taxon>Embryophyta</taxon>
        <taxon>Tracheophyta</taxon>
        <taxon>Spermatophyta</taxon>
        <taxon>Magnoliopsida</taxon>
        <taxon>Liliopsida</taxon>
        <taxon>Poales</taxon>
        <taxon>Poaceae</taxon>
        <taxon>BOP clade</taxon>
        <taxon>Oryzoideae</taxon>
        <taxon>Oryzeae</taxon>
        <taxon>Oryzinae</taxon>
        <taxon>Oryza</taxon>
    </lineage>
</organism>
<keyword evidence="3" id="KW-1185">Reference proteome</keyword>
<reference evidence="2" key="2">
    <citation type="submission" date="2018-04" db="EMBL/GenBank/DDBJ databases">
        <title>OnivRS2 (Oryza nivara Reference Sequence Version 2).</title>
        <authorList>
            <person name="Zhang J."/>
            <person name="Kudrna D."/>
            <person name="Lee S."/>
            <person name="Talag J."/>
            <person name="Rajasekar S."/>
            <person name="Welchert J."/>
            <person name="Hsing Y.-I."/>
            <person name="Wing R.A."/>
        </authorList>
    </citation>
    <scope>NUCLEOTIDE SEQUENCE [LARGE SCALE GENOMIC DNA]</scope>
    <source>
        <strain evidence="2">SL10</strain>
    </source>
</reference>
<feature type="region of interest" description="Disordered" evidence="1">
    <location>
        <begin position="15"/>
        <end position="78"/>
    </location>
</feature>
<protein>
    <submittedName>
        <fullName evidence="2">Uncharacterized protein</fullName>
    </submittedName>
</protein>
<sequence>MASCHAEVHLYRRLPAPVPAAVPLRPVAPQYPHARRQARRPSRPQCRPPRLTLPASTEREKRDGHHVGQNRFGLSQER</sequence>
<evidence type="ECO:0000313" key="2">
    <source>
        <dbReference type="EnsemblPlants" id="ONIVA02G15140.1"/>
    </source>
</evidence>
<proteinExistence type="predicted"/>
<reference evidence="2" key="1">
    <citation type="submission" date="2015-04" db="UniProtKB">
        <authorList>
            <consortium name="EnsemblPlants"/>
        </authorList>
    </citation>
    <scope>IDENTIFICATION</scope>
    <source>
        <strain evidence="2">SL10</strain>
    </source>
</reference>
<dbReference type="AlphaFoldDB" id="A0A0E0G5I0"/>
<dbReference type="Gramene" id="ONIVA02G15140.1">
    <property type="protein sequence ID" value="ONIVA02G15140.1"/>
    <property type="gene ID" value="ONIVA02G15140"/>
</dbReference>
<feature type="compositionally biased region" description="Basic residues" evidence="1">
    <location>
        <begin position="33"/>
        <end position="42"/>
    </location>
</feature>
<dbReference type="HOGENOM" id="CLU_2626152_0_0_1"/>
<feature type="compositionally biased region" description="Basic and acidic residues" evidence="1">
    <location>
        <begin position="57"/>
        <end position="66"/>
    </location>
</feature>
<feature type="compositionally biased region" description="Low complexity" evidence="1">
    <location>
        <begin position="15"/>
        <end position="28"/>
    </location>
</feature>
<evidence type="ECO:0000313" key="3">
    <source>
        <dbReference type="Proteomes" id="UP000006591"/>
    </source>
</evidence>
<name>A0A0E0G5I0_ORYNI</name>